<evidence type="ECO:0000256" key="6">
    <source>
        <dbReference type="ARBA" id="ARBA00023315"/>
    </source>
</evidence>
<comment type="similarity">
    <text evidence="8">Belongs to the KAE1 / TsaD family.</text>
</comment>
<dbReference type="InterPro" id="IPR017861">
    <property type="entry name" value="KAE1/TsaD"/>
</dbReference>
<dbReference type="PATRIC" id="fig|1618677.3.peg.577"/>
<evidence type="ECO:0000256" key="7">
    <source>
        <dbReference type="ARBA" id="ARBA00048117"/>
    </source>
</evidence>
<dbReference type="Pfam" id="PF00814">
    <property type="entry name" value="TsaD"/>
    <property type="match status" value="2"/>
</dbReference>
<dbReference type="CDD" id="cd24133">
    <property type="entry name" value="ASKHA_NBD_TsaD_bac"/>
    <property type="match status" value="1"/>
</dbReference>
<feature type="domain" description="Gcp-like" evidence="9">
    <location>
        <begin position="164"/>
        <end position="359"/>
    </location>
</feature>
<dbReference type="PRINTS" id="PR00789">
    <property type="entry name" value="OSIALOPTASE"/>
</dbReference>
<dbReference type="EMBL" id="LCCW01000032">
    <property type="protein sequence ID" value="KKS41128.1"/>
    <property type="molecule type" value="Genomic_DNA"/>
</dbReference>
<keyword evidence="6 8" id="KW-0012">Acyltransferase</keyword>
<feature type="binding site" evidence="8">
    <location>
        <position position="220"/>
    </location>
    <ligand>
        <name>substrate</name>
    </ligand>
</feature>
<comment type="caution">
    <text evidence="8">Lacks conserved residue(s) required for the propagation of feature annotation.</text>
</comment>
<name>A0A0G1BUQ1_9BACT</name>
<dbReference type="PROSITE" id="PS01016">
    <property type="entry name" value="GLYCOPROTEASE"/>
    <property type="match status" value="1"/>
</dbReference>
<dbReference type="GO" id="GO:0061711">
    <property type="term" value="F:tRNA N(6)-L-threonylcarbamoyladenine synthase activity"/>
    <property type="evidence" value="ECO:0007669"/>
    <property type="project" value="UniProtKB-EC"/>
</dbReference>
<comment type="cofactor">
    <cofactor evidence="8">
        <name>Fe(2+)</name>
        <dbReference type="ChEBI" id="CHEBI:29033"/>
    </cofactor>
    <text evidence="8">Binds 1 Fe(2+) ion per subunit.</text>
</comment>
<gene>
    <name evidence="8" type="primary">tsaD</name>
    <name evidence="10" type="ORF">UV02_C0032G0007</name>
</gene>
<sequence>MRILGIETSCDETAAAIVEFKRGSFKIIAQAVASSAEVQAQYGGIVPEVAARKQIELILPVVEAVLQEATGAVDKPELRIMNYELRKLIDYIAVTNGPGLITSLRVGVEAAKTLGFIWHKPIIAVNHLEGHIYSALLKQNKYQIPNPNFQINPKSQIPKFKKIQKIQFPALALVVSGGHTELVLMKDYLKYRVVGRTLDDAAGEALDKVAKILGLGYPGGPIIAKLAAQGDKNKYKFPRPMLQSGDDNFSFAGLKTAVLYKVKGQKVKGKSKEINDMCASFQEACVEVLAEKTVLAASKRGVKIILLGGGVAANGALRDRLGQEVNKFNLVRKVNREKDKIKLLVPELEFTGDNAAMIALAGYFRIKKSKNWFGDWRKIEVDPSLGLR</sequence>
<feature type="binding site" evidence="8">
    <location>
        <position position="314"/>
    </location>
    <ligand>
        <name>substrate</name>
    </ligand>
</feature>
<dbReference type="FunFam" id="3.30.420.40:FF:000040">
    <property type="entry name" value="tRNA N6-adenosine threonylcarbamoyltransferase"/>
    <property type="match status" value="1"/>
</dbReference>
<proteinExistence type="inferred from homology"/>
<reference evidence="10 11" key="1">
    <citation type="journal article" date="2015" name="Nature">
        <title>rRNA introns, odd ribosomes, and small enigmatic genomes across a large radiation of phyla.</title>
        <authorList>
            <person name="Brown C.T."/>
            <person name="Hug L.A."/>
            <person name="Thomas B.C."/>
            <person name="Sharon I."/>
            <person name="Castelle C.J."/>
            <person name="Singh A."/>
            <person name="Wilkins M.J."/>
            <person name="Williams K.H."/>
            <person name="Banfield J.F."/>
        </authorList>
    </citation>
    <scope>NUCLEOTIDE SEQUENCE [LARGE SCALE GENOMIC DNA]</scope>
</reference>
<evidence type="ECO:0000256" key="4">
    <source>
        <dbReference type="ARBA" id="ARBA00022723"/>
    </source>
</evidence>
<evidence type="ECO:0000256" key="2">
    <source>
        <dbReference type="ARBA" id="ARBA00022679"/>
    </source>
</evidence>
<feature type="binding site" evidence="8">
    <location>
        <position position="131"/>
    </location>
    <ligand>
        <name>Fe cation</name>
        <dbReference type="ChEBI" id="CHEBI:24875"/>
    </ligand>
</feature>
<evidence type="ECO:0000313" key="11">
    <source>
        <dbReference type="Proteomes" id="UP000034516"/>
    </source>
</evidence>
<accession>A0A0G1BUQ1</accession>
<comment type="catalytic activity">
    <reaction evidence="7 8">
        <text>L-threonylcarbamoyladenylate + adenosine(37) in tRNA = N(6)-L-threonylcarbamoyladenosine(37) in tRNA + AMP + H(+)</text>
        <dbReference type="Rhea" id="RHEA:37059"/>
        <dbReference type="Rhea" id="RHEA-COMP:10162"/>
        <dbReference type="Rhea" id="RHEA-COMP:10163"/>
        <dbReference type="ChEBI" id="CHEBI:15378"/>
        <dbReference type="ChEBI" id="CHEBI:73682"/>
        <dbReference type="ChEBI" id="CHEBI:74411"/>
        <dbReference type="ChEBI" id="CHEBI:74418"/>
        <dbReference type="ChEBI" id="CHEBI:456215"/>
        <dbReference type="EC" id="2.3.1.234"/>
    </reaction>
</comment>
<dbReference type="SUPFAM" id="SSF53067">
    <property type="entry name" value="Actin-like ATPase domain"/>
    <property type="match status" value="2"/>
</dbReference>
<keyword evidence="3 8" id="KW-0819">tRNA processing</keyword>
<dbReference type="GO" id="GO:0005506">
    <property type="term" value="F:iron ion binding"/>
    <property type="evidence" value="ECO:0007669"/>
    <property type="project" value="UniProtKB-UniRule"/>
</dbReference>
<keyword evidence="2 8" id="KW-0808">Transferase</keyword>
<dbReference type="GO" id="GO:0002949">
    <property type="term" value="P:tRNA threonylcarbamoyladenosine modification"/>
    <property type="evidence" value="ECO:0007669"/>
    <property type="project" value="UniProtKB-UniRule"/>
</dbReference>
<evidence type="ECO:0000256" key="5">
    <source>
        <dbReference type="ARBA" id="ARBA00023004"/>
    </source>
</evidence>
<dbReference type="InterPro" id="IPR017860">
    <property type="entry name" value="Peptidase_M22_CS"/>
</dbReference>
<organism evidence="10 11">
    <name type="scientific">Candidatus Kuenenbacteria bacterium GW2011_GWA2_42_15</name>
    <dbReference type="NCBI Taxonomy" id="1618677"/>
    <lineage>
        <taxon>Bacteria</taxon>
        <taxon>Candidatus Kueneniibacteriota</taxon>
    </lineage>
</organism>
<comment type="caution">
    <text evidence="10">The sequence shown here is derived from an EMBL/GenBank/DDBJ whole genome shotgun (WGS) entry which is preliminary data.</text>
</comment>
<comment type="subcellular location">
    <subcellularLocation>
        <location evidence="8">Cytoplasm</location>
    </subcellularLocation>
</comment>
<dbReference type="InterPro" id="IPR000905">
    <property type="entry name" value="Gcp-like_dom"/>
</dbReference>
<keyword evidence="4 8" id="KW-0479">Metal-binding</keyword>
<feature type="binding site" evidence="8">
    <location>
        <position position="127"/>
    </location>
    <ligand>
        <name>Fe cation</name>
        <dbReference type="ChEBI" id="CHEBI:24875"/>
    </ligand>
</feature>
<dbReference type="InterPro" id="IPR043129">
    <property type="entry name" value="ATPase_NBD"/>
</dbReference>
<dbReference type="InterPro" id="IPR022450">
    <property type="entry name" value="TsaD"/>
</dbReference>
<dbReference type="Proteomes" id="UP000034516">
    <property type="component" value="Unassembled WGS sequence"/>
</dbReference>
<feature type="binding site" evidence="8">
    <location>
        <position position="207"/>
    </location>
    <ligand>
        <name>substrate</name>
    </ligand>
</feature>
<evidence type="ECO:0000256" key="8">
    <source>
        <dbReference type="HAMAP-Rule" id="MF_01445"/>
    </source>
</evidence>
<comment type="function">
    <text evidence="8">Required for the formation of a threonylcarbamoyl group on adenosine at position 37 (t(6)A37) in tRNAs that read codons beginning with adenine. Is involved in the transfer of the threonylcarbamoyl moiety of threonylcarbamoyl-AMP (TC-AMP) to the N6 group of A37, together with TsaE and TsaB. TsaD likely plays a direct catalytic role in this reaction.</text>
</comment>
<dbReference type="PANTHER" id="PTHR11735:SF6">
    <property type="entry name" value="TRNA N6-ADENOSINE THREONYLCARBAMOYLTRANSFERASE, MITOCHONDRIAL"/>
    <property type="match status" value="1"/>
</dbReference>
<dbReference type="EC" id="2.3.1.234" evidence="8"/>
<dbReference type="HAMAP" id="MF_01445">
    <property type="entry name" value="TsaD"/>
    <property type="match status" value="1"/>
</dbReference>
<dbReference type="AlphaFoldDB" id="A0A0G1BUQ1"/>
<keyword evidence="5 8" id="KW-0408">Iron</keyword>
<feature type="domain" description="Gcp-like" evidence="9">
    <location>
        <begin position="26"/>
        <end position="145"/>
    </location>
</feature>
<evidence type="ECO:0000256" key="3">
    <source>
        <dbReference type="ARBA" id="ARBA00022694"/>
    </source>
</evidence>
<dbReference type="Gene3D" id="3.30.420.40">
    <property type="match status" value="2"/>
</dbReference>
<protein>
    <recommendedName>
        <fullName evidence="8">tRNA N6-adenosine threonylcarbamoyltransferase</fullName>
        <ecNumber evidence="8">2.3.1.234</ecNumber>
    </recommendedName>
    <alternativeName>
        <fullName evidence="8">N6-L-threonylcarbamoyladenine synthase</fullName>
        <shortName evidence="8">t(6)A synthase</shortName>
    </alternativeName>
    <alternativeName>
        <fullName evidence="8">t(6)A37 threonylcarbamoyladenosine biosynthesis protein TsaD</fullName>
    </alternativeName>
    <alternativeName>
        <fullName evidence="8">tRNA threonylcarbamoyladenosine biosynthesis protein TsaD</fullName>
    </alternativeName>
</protein>
<keyword evidence="1 8" id="KW-0963">Cytoplasm</keyword>
<feature type="binding site" evidence="8">
    <location>
        <begin position="174"/>
        <end position="178"/>
    </location>
    <ligand>
        <name>substrate</name>
    </ligand>
</feature>
<evidence type="ECO:0000256" key="1">
    <source>
        <dbReference type="ARBA" id="ARBA00022490"/>
    </source>
</evidence>
<evidence type="ECO:0000313" key="10">
    <source>
        <dbReference type="EMBL" id="KKS41128.1"/>
    </source>
</evidence>
<dbReference type="GO" id="GO:0005737">
    <property type="term" value="C:cytoplasm"/>
    <property type="evidence" value="ECO:0007669"/>
    <property type="project" value="UniProtKB-SubCell"/>
</dbReference>
<dbReference type="PANTHER" id="PTHR11735">
    <property type="entry name" value="TRNA N6-ADENOSINE THREONYLCARBAMOYLTRANSFERASE"/>
    <property type="match status" value="1"/>
</dbReference>
<feature type="binding site" evidence="8">
    <location>
        <position position="353"/>
    </location>
    <ligand>
        <name>Fe cation</name>
        <dbReference type="ChEBI" id="CHEBI:24875"/>
    </ligand>
</feature>
<evidence type="ECO:0000259" key="9">
    <source>
        <dbReference type="Pfam" id="PF00814"/>
    </source>
</evidence>